<dbReference type="PRINTS" id="PR00465">
    <property type="entry name" value="EP450IV"/>
</dbReference>
<evidence type="ECO:0000313" key="9">
    <source>
        <dbReference type="EMBL" id="TGO18728.1"/>
    </source>
</evidence>
<dbReference type="GO" id="GO:0006694">
    <property type="term" value="P:steroid biosynthetic process"/>
    <property type="evidence" value="ECO:0007669"/>
    <property type="project" value="InterPro"/>
</dbReference>
<sequence length="902" mass="100327">MKTPIQSSDGGNEPLGVLIIGGCGFVGYHLVHHFVSNSKFSPVAVASRSAKQSKNKVNGATYHNVDLTDSSSIEELIDDLKLRVIMHVASPSPVTGTANDYNRVAIQGTKDLLRIAKKSKDVQVLVYTSSSLLCSGPEHVNLTEESPLADSDPKAPAYARTKAQAEKLILNANNPLLLDDSKNKIFAWEGYLCTGALRFPIIYGTHDSICIPGALNALEKRRTNVVLGDANNLWSFCSVQNAASSHVLLAQALLDTSQRKSSNLTSADGEAFHIHDGEARKFWDFARMIWQSAGYTSHDERIYHLPTWFALALSSFLEFVFWIFTCGRKRPYQLGKQQVEYAMFEHTYCIDKARKVLGYEPIQDFEEGLRKAVAWSLEHDGWRERLRGKLSKARKMVTVEIYLLFAIIGVSLTLSTRAFCSGSSNDSREPPEIKPTIPYIGHAIGLFWYRSAYYTKMCQRWKAPIISIPMFGGKVHIVGSPELMNSLQRQGKTASFWYLEARFTAELGGLSRDGTKKLVANLEPASEKPSLLIEVLKATQQAISPLGGVDDMIRVAAENIQTRLDNLANGVGDINRNTDLWAWVQHEITVATTESVYGPENPYRDSKVEAGFWDFADNNITLLLTKFLLNFVASKAIRGRAVVVEAMGRYFTKGAQKNGSSLVKARYASLSTEMSHDDLARFECVNGIAIMTNTVPTAFWTVFHIFSDPELLEEVREQVRGITTTTQSLKTGLVESKINLRRLKDAPILFSAQQETLRFRATGTQPRMVMEDMIVGDNRYLLRKNSMVIIANKALHYDKKTWGETADFFRANRFCGKVPGHAFRGFGGGLNLCPGRGFAMVEVAALVAILAMRFDLVPIGGSWFEPGQDLNNMSLQVAPPGRKVMVSIIPREGSRGQKWSFE</sequence>
<evidence type="ECO:0000259" key="8">
    <source>
        <dbReference type="Pfam" id="PF01073"/>
    </source>
</evidence>
<dbReference type="GO" id="GO:0016705">
    <property type="term" value="F:oxidoreductase activity, acting on paired donors, with incorporation or reduction of molecular oxygen"/>
    <property type="evidence" value="ECO:0007669"/>
    <property type="project" value="InterPro"/>
</dbReference>
<proteinExistence type="inferred from homology"/>
<dbReference type="InterPro" id="IPR001128">
    <property type="entry name" value="Cyt_P450"/>
</dbReference>
<dbReference type="GO" id="GO:0004497">
    <property type="term" value="F:monooxygenase activity"/>
    <property type="evidence" value="ECO:0007669"/>
    <property type="project" value="InterPro"/>
</dbReference>
<dbReference type="PANTHER" id="PTHR47582:SF1">
    <property type="entry name" value="P450, PUTATIVE (EUROFUNG)-RELATED"/>
    <property type="match status" value="1"/>
</dbReference>
<evidence type="ECO:0000256" key="2">
    <source>
        <dbReference type="ARBA" id="ARBA00010617"/>
    </source>
</evidence>
<organism evidence="9 10">
    <name type="scientific">Botrytis tulipae</name>
    <dbReference type="NCBI Taxonomy" id="87230"/>
    <lineage>
        <taxon>Eukaryota</taxon>
        <taxon>Fungi</taxon>
        <taxon>Dikarya</taxon>
        <taxon>Ascomycota</taxon>
        <taxon>Pezizomycotina</taxon>
        <taxon>Leotiomycetes</taxon>
        <taxon>Helotiales</taxon>
        <taxon>Sclerotiniaceae</taxon>
        <taxon>Botrytis</taxon>
    </lineage>
</organism>
<dbReference type="AlphaFoldDB" id="A0A4Z1F5I2"/>
<keyword evidence="7" id="KW-0472">Membrane</keyword>
<dbReference type="Pfam" id="PF00067">
    <property type="entry name" value="p450"/>
    <property type="match status" value="1"/>
</dbReference>
<keyword evidence="6" id="KW-0349">Heme</keyword>
<keyword evidence="7" id="KW-0812">Transmembrane</keyword>
<reference evidence="9 10" key="1">
    <citation type="submission" date="2017-12" db="EMBL/GenBank/DDBJ databases">
        <title>Comparative genomics of Botrytis spp.</title>
        <authorList>
            <person name="Valero-Jimenez C.A."/>
            <person name="Tapia P."/>
            <person name="Veloso J."/>
            <person name="Silva-Moreno E."/>
            <person name="Staats M."/>
            <person name="Valdes J.H."/>
            <person name="Van Kan J.A.L."/>
        </authorList>
    </citation>
    <scope>NUCLEOTIDE SEQUENCE [LARGE SCALE GENOMIC DNA]</scope>
    <source>
        <strain evidence="9 10">Bt9001</strain>
    </source>
</reference>
<dbReference type="PANTHER" id="PTHR47582">
    <property type="entry name" value="P450, PUTATIVE (EUROFUNG)-RELATED"/>
    <property type="match status" value="1"/>
</dbReference>
<name>A0A4Z1F5I2_9HELO</name>
<dbReference type="CDD" id="cd11040">
    <property type="entry name" value="CYP7_CYP8-like"/>
    <property type="match status" value="1"/>
</dbReference>
<feature type="transmembrane region" description="Helical" evidence="7">
    <location>
        <begin position="397"/>
        <end position="419"/>
    </location>
</feature>
<dbReference type="GO" id="GO:0005506">
    <property type="term" value="F:iron ion binding"/>
    <property type="evidence" value="ECO:0007669"/>
    <property type="project" value="InterPro"/>
</dbReference>
<dbReference type="InterPro" id="IPR053007">
    <property type="entry name" value="CYP450_monoxygenase_sec-met"/>
</dbReference>
<evidence type="ECO:0000313" key="10">
    <source>
        <dbReference type="Proteomes" id="UP000297777"/>
    </source>
</evidence>
<feature type="domain" description="3-beta hydroxysteroid dehydrogenase/isomerase" evidence="8">
    <location>
        <begin position="18"/>
        <end position="299"/>
    </location>
</feature>
<dbReference type="GO" id="GO:0020037">
    <property type="term" value="F:heme binding"/>
    <property type="evidence" value="ECO:0007669"/>
    <property type="project" value="InterPro"/>
</dbReference>
<keyword evidence="4 6" id="KW-0408">Iron</keyword>
<dbReference type="Proteomes" id="UP000297777">
    <property type="component" value="Unassembled WGS sequence"/>
</dbReference>
<dbReference type="InterPro" id="IPR002225">
    <property type="entry name" value="3Beta_OHSteriod_DH/Estase"/>
</dbReference>
<evidence type="ECO:0000256" key="5">
    <source>
        <dbReference type="ARBA" id="ARBA00023026"/>
    </source>
</evidence>
<keyword evidence="7" id="KW-1133">Transmembrane helix</keyword>
<evidence type="ECO:0000256" key="7">
    <source>
        <dbReference type="SAM" id="Phobius"/>
    </source>
</evidence>
<dbReference type="Gene3D" id="1.10.630.10">
    <property type="entry name" value="Cytochrome P450"/>
    <property type="match status" value="1"/>
</dbReference>
<comment type="similarity">
    <text evidence="2">Belongs to the cytochrome P450 family.</text>
</comment>
<dbReference type="InterPro" id="IPR036291">
    <property type="entry name" value="NAD(P)-bd_dom_sf"/>
</dbReference>
<protein>
    <recommendedName>
        <fullName evidence="8">3-beta hydroxysteroid dehydrogenase/isomerase domain-containing protein</fullName>
    </recommendedName>
</protein>
<dbReference type="Gene3D" id="3.40.50.720">
    <property type="entry name" value="NAD(P)-binding Rossmann-like Domain"/>
    <property type="match status" value="1"/>
</dbReference>
<keyword evidence="3 6" id="KW-0479">Metal-binding</keyword>
<dbReference type="SUPFAM" id="SSF51735">
    <property type="entry name" value="NAD(P)-binding Rossmann-fold domains"/>
    <property type="match status" value="1"/>
</dbReference>
<dbReference type="EMBL" id="PQXH01000008">
    <property type="protein sequence ID" value="TGO18728.1"/>
    <property type="molecule type" value="Genomic_DNA"/>
</dbReference>
<gene>
    <name evidence="9" type="ORF">BTUL_0008g01130</name>
</gene>
<evidence type="ECO:0000256" key="3">
    <source>
        <dbReference type="ARBA" id="ARBA00022723"/>
    </source>
</evidence>
<feature type="binding site" description="axial binding residue" evidence="6">
    <location>
        <position position="833"/>
    </location>
    <ligand>
        <name>heme</name>
        <dbReference type="ChEBI" id="CHEBI:30413"/>
    </ligand>
    <ligandPart>
        <name>Fe</name>
        <dbReference type="ChEBI" id="CHEBI:18248"/>
    </ligandPart>
</feature>
<evidence type="ECO:0000256" key="6">
    <source>
        <dbReference type="PIRSR" id="PIRSR602403-1"/>
    </source>
</evidence>
<keyword evidence="10" id="KW-1185">Reference proteome</keyword>
<comment type="cofactor">
    <cofactor evidence="1 6">
        <name>heme</name>
        <dbReference type="ChEBI" id="CHEBI:30413"/>
    </cofactor>
</comment>
<dbReference type="GO" id="GO:0016616">
    <property type="term" value="F:oxidoreductase activity, acting on the CH-OH group of donors, NAD or NADP as acceptor"/>
    <property type="evidence" value="ECO:0007669"/>
    <property type="project" value="InterPro"/>
</dbReference>
<accession>A0A4Z1F5I2</accession>
<dbReference type="SUPFAM" id="SSF48264">
    <property type="entry name" value="Cytochrome P450"/>
    <property type="match status" value="1"/>
</dbReference>
<evidence type="ECO:0000256" key="4">
    <source>
        <dbReference type="ARBA" id="ARBA00023004"/>
    </source>
</evidence>
<dbReference type="InterPro" id="IPR002403">
    <property type="entry name" value="Cyt_P450_E_grp-IV"/>
</dbReference>
<feature type="transmembrane region" description="Helical" evidence="7">
    <location>
        <begin position="305"/>
        <end position="324"/>
    </location>
</feature>
<evidence type="ECO:0000256" key="1">
    <source>
        <dbReference type="ARBA" id="ARBA00001971"/>
    </source>
</evidence>
<dbReference type="Pfam" id="PF01073">
    <property type="entry name" value="3Beta_HSD"/>
    <property type="match status" value="1"/>
</dbReference>
<comment type="caution">
    <text evidence="9">The sequence shown here is derived from an EMBL/GenBank/DDBJ whole genome shotgun (WGS) entry which is preliminary data.</text>
</comment>
<dbReference type="OrthoDB" id="3366823at2759"/>
<keyword evidence="5" id="KW-0843">Virulence</keyword>
<dbReference type="InterPro" id="IPR036396">
    <property type="entry name" value="Cyt_P450_sf"/>
</dbReference>